<dbReference type="PANTHER" id="PTHR47535:SF1">
    <property type="entry name" value="NESPRIN-1"/>
    <property type="match status" value="1"/>
</dbReference>
<evidence type="ECO:0000256" key="7">
    <source>
        <dbReference type="SAM" id="MobiDB-lite"/>
    </source>
</evidence>
<feature type="coiled-coil region" evidence="6">
    <location>
        <begin position="805"/>
        <end position="860"/>
    </location>
</feature>
<evidence type="ECO:0000256" key="1">
    <source>
        <dbReference type="ARBA" id="ARBA00004370"/>
    </source>
</evidence>
<dbReference type="Gene3D" id="1.20.58.60">
    <property type="match status" value="16"/>
</dbReference>
<feature type="compositionally biased region" description="Acidic residues" evidence="7">
    <location>
        <begin position="2403"/>
        <end position="2412"/>
    </location>
</feature>
<feature type="coiled-coil region" evidence="6">
    <location>
        <begin position="14"/>
        <end position="44"/>
    </location>
</feature>
<reference evidence="9 10" key="1">
    <citation type="submission" date="2020-06" db="EMBL/GenBank/DDBJ databases">
        <authorList>
            <person name="Li R."/>
            <person name="Bekaert M."/>
        </authorList>
    </citation>
    <scope>NUCLEOTIDE SEQUENCE [LARGE SCALE GENOMIC DNA]</scope>
    <source>
        <strain evidence="10">wild</strain>
    </source>
</reference>
<proteinExistence type="predicted"/>
<feature type="region of interest" description="Disordered" evidence="7">
    <location>
        <begin position="2870"/>
        <end position="2897"/>
    </location>
</feature>
<feature type="coiled-coil region" evidence="6">
    <location>
        <begin position="2303"/>
        <end position="2365"/>
    </location>
</feature>
<dbReference type="OrthoDB" id="18740at2759"/>
<dbReference type="InterPro" id="IPR018159">
    <property type="entry name" value="Spectrin/alpha-actinin"/>
</dbReference>
<feature type="coiled-coil region" evidence="6">
    <location>
        <begin position="2072"/>
        <end position="2106"/>
    </location>
</feature>
<dbReference type="InterPro" id="IPR052403">
    <property type="entry name" value="LINC-complex_assoc"/>
</dbReference>
<feature type="compositionally biased region" description="Polar residues" evidence="7">
    <location>
        <begin position="2433"/>
        <end position="2442"/>
    </location>
</feature>
<dbReference type="GO" id="GO:0051015">
    <property type="term" value="F:actin filament binding"/>
    <property type="evidence" value="ECO:0007669"/>
    <property type="project" value="TreeGrafter"/>
</dbReference>
<comment type="subcellular location">
    <subcellularLocation>
        <location evidence="1">Membrane</location>
    </subcellularLocation>
</comment>
<feature type="region of interest" description="Disordered" evidence="7">
    <location>
        <begin position="1187"/>
        <end position="1214"/>
    </location>
</feature>
<dbReference type="EMBL" id="CACVKT020004598">
    <property type="protein sequence ID" value="CAC5390742.1"/>
    <property type="molecule type" value="Genomic_DNA"/>
</dbReference>
<keyword evidence="10" id="KW-1185">Reference proteome</keyword>
<keyword evidence="6" id="KW-0175">Coiled coil</keyword>
<keyword evidence="5" id="KW-0472">Membrane</keyword>
<keyword evidence="2" id="KW-0812">Transmembrane</keyword>
<evidence type="ECO:0000256" key="3">
    <source>
        <dbReference type="ARBA" id="ARBA00022737"/>
    </source>
</evidence>
<evidence type="ECO:0000256" key="5">
    <source>
        <dbReference type="ARBA" id="ARBA00023136"/>
    </source>
</evidence>
<dbReference type="GO" id="GO:0005640">
    <property type="term" value="C:nuclear outer membrane"/>
    <property type="evidence" value="ECO:0007669"/>
    <property type="project" value="TreeGrafter"/>
</dbReference>
<feature type="coiled-coil region" evidence="6">
    <location>
        <begin position="1504"/>
        <end position="1531"/>
    </location>
</feature>
<feature type="compositionally biased region" description="Polar residues" evidence="7">
    <location>
        <begin position="1205"/>
        <end position="1214"/>
    </location>
</feature>
<dbReference type="GO" id="GO:0007097">
    <property type="term" value="P:nuclear migration"/>
    <property type="evidence" value="ECO:0007669"/>
    <property type="project" value="TreeGrafter"/>
</dbReference>
<dbReference type="Pfam" id="PF25034">
    <property type="entry name" value="Spectrin_SYNE1"/>
    <property type="match status" value="2"/>
</dbReference>
<keyword evidence="4" id="KW-1133">Transmembrane helix</keyword>
<dbReference type="GO" id="GO:0034993">
    <property type="term" value="C:meiotic nuclear membrane microtubule tethering complex"/>
    <property type="evidence" value="ECO:0007669"/>
    <property type="project" value="TreeGrafter"/>
</dbReference>
<feature type="domain" description="Nesprin-1 spectrin repeats region" evidence="8">
    <location>
        <begin position="939"/>
        <end position="1075"/>
    </location>
</feature>
<dbReference type="Proteomes" id="UP000507470">
    <property type="component" value="Unassembled WGS sequence"/>
</dbReference>
<accession>A0A6J8C4V8</accession>
<keyword evidence="3" id="KW-0677">Repeat</keyword>
<dbReference type="CDD" id="cd00176">
    <property type="entry name" value="SPEC"/>
    <property type="match status" value="9"/>
</dbReference>
<evidence type="ECO:0000259" key="8">
    <source>
        <dbReference type="Pfam" id="PF25034"/>
    </source>
</evidence>
<feature type="region of interest" description="Disordered" evidence="7">
    <location>
        <begin position="2378"/>
        <end position="2502"/>
    </location>
</feature>
<feature type="region of interest" description="Disordered" evidence="7">
    <location>
        <begin position="2674"/>
        <end position="2788"/>
    </location>
</feature>
<feature type="coiled-coil region" evidence="6">
    <location>
        <begin position="592"/>
        <end position="702"/>
    </location>
</feature>
<feature type="compositionally biased region" description="Acidic residues" evidence="7">
    <location>
        <begin position="2872"/>
        <end position="2884"/>
    </location>
</feature>
<gene>
    <name evidence="9" type="ORF">MCOR_25820</name>
</gene>
<dbReference type="SMART" id="SM00150">
    <property type="entry name" value="SPEC"/>
    <property type="match status" value="18"/>
</dbReference>
<feature type="coiled-coil region" evidence="6">
    <location>
        <begin position="2178"/>
        <end position="2227"/>
    </location>
</feature>
<feature type="compositionally biased region" description="Basic and acidic residues" evidence="7">
    <location>
        <begin position="2925"/>
        <end position="2937"/>
    </location>
</feature>
<dbReference type="PANTHER" id="PTHR47535">
    <property type="entry name" value="MUSCLE-SPECIFIC PROTEIN 300 KDA, ISOFORM G"/>
    <property type="match status" value="1"/>
</dbReference>
<protein>
    <submittedName>
        <fullName evidence="9">SYNE1</fullName>
    </submittedName>
</protein>
<feature type="region of interest" description="Disordered" evidence="7">
    <location>
        <begin position="2568"/>
        <end position="2597"/>
    </location>
</feature>
<feature type="compositionally biased region" description="Polar residues" evidence="7">
    <location>
        <begin position="2679"/>
        <end position="2693"/>
    </location>
</feature>
<name>A0A6J8C4V8_MYTCO</name>
<evidence type="ECO:0000313" key="9">
    <source>
        <dbReference type="EMBL" id="CAC5390742.1"/>
    </source>
</evidence>
<dbReference type="Pfam" id="PF00435">
    <property type="entry name" value="Spectrin"/>
    <property type="match status" value="4"/>
</dbReference>
<feature type="compositionally biased region" description="Basic and acidic residues" evidence="7">
    <location>
        <begin position="2711"/>
        <end position="2720"/>
    </location>
</feature>
<evidence type="ECO:0000256" key="6">
    <source>
        <dbReference type="SAM" id="Coils"/>
    </source>
</evidence>
<sequence length="2937" mass="338791">MEKKVKDFPLKSTVEDKQHQLVRYQELMQDLRSHQREVDQFSDDGQTLQQLTGESRVATSISQLVSRYQTLQQTVKENLKKCEQNVADHKLYRDRHADCSQWLTKARKKFGQSADTSGNRNDLEDRLEKIQELSVERDAGFGKLNNVIESGERLYPNTAAEGREVIRQELRQLKLGWESLFDDLSAAQRKLEVALVQWTSFDDSYGQVEHWLRDMESQLEGQLPLRSTLEEKKTQLQNYKVLHQDVLSYQRVIESVNDKAQSLVQSSSDPHLTKFVSQARTRYQKLCTSAKERVQQYEIFVADHQQYNDAYNNCIEWLNGIREKLSMCSDVSGDRHTIQNRLDKIQDIVATKMEGEPKVKNCISLAERVLPSTAPQGKDIIIRETDALRDDWDAFVNALQKTKTDLENCMGQWKEFDAWQEKVSAWLKDLEAKVREIELKATLKDKQVQIDRLKAIHRDLLDHQGDIDALSDAAQDLVRVSTDTRVISQASQLSTKYQTVYVNVKELCRRWEQYVLDHQAYNESFNQCKSWLQEMRNKLQAHTDISGDRKAVQERLTEVQELTSDKDEGLHMLQIALDNLQIVLPNTSVPGRDNLRREMQGLQAEYDTLSGDLNELKTKLDGTLAQWTVYDDSIEQLHRWLNDLELQLQTESQLQNTLQEKKLQFERVKVLQLNINSQQSTIDNLNDKAENLKQTIKDLMAVTEKNVKDHQIYRDTFMDCSEWLSSMVDRLNLCSDVRGDRTAIEAQIQKLQELNGNIDSGKDKLNATIGKGEIVLPETSNQGQELIKEELSMLTSEFEGFVADGDDLRNNLERLMEEWHLYENQYDELSQWIKDTETDMKEESDLKATLEDKTEQLEKQQGTHEAVLDKQTTFDALAERAQTLLQSTTDNRVTSQLTQLSARYTTLMSASKDLLKRYEQHVLDHEQYAESFTEAATWLQNTRDKLSVCSDTSGDKYTIQSQLEKLQEFVIAKDEGQLMIHSANTWGEKAMTNTSMEGREMIRKELQQLQQEWESLISEITDTKVMLESCLLQWADYNHSYDKIQKWLRDMEKRLRETEPKADLSEKKAELQRLKGVYQDVISYEQMIESIDNKAQELSSKSPHSKASTDTTQIVIKYQTLKNQAKDSLARSEQCVASHQSYHDSCNGFISWLRAAREKLATCQDTFGEKTAVVSKIDRLKALQADVGEGSHRQTEATKSGELTLHTTSPSGQTKIRHELQAMKRDFDEYRTMLNEALEDQDTSLSKWNEFEESYNQFNAWLKEAEGFLRADLEPKITLEEKKKQWDHYLNYMEEVLSHQSTMDRVNEKAQALLATNADAKTSHAITQLTTRYQGVVAMSKDIVKNLELHCDNHAAYKQAYNDFEEWLTDTKQKLGSVHDSSGTKDDVGSKLNQIMELQAAMDQGHNLLRTLLECSERTLPNTNPRGCQIIKQETERAKTQYENLLTDVSQAKRGLESALSQWGDFDRSYDQLLGWIMDLETKLRSDPEARVDLPEKRSSLEKFKAIQADILAHRDALNKLEDKASHLKDSRPVALVRELNSRYQQLHDSAKDMTVRLDDIVRGHEEYRKSYIGCLDWLANNRHRLQRLSDYTGDRNTLQERLQQLKDFKGEMRQGQDMVNNATQLGERVCMSTAPRGQEAIHKEIQNLKDDWNTFSNSVNEMEGNLDRCIGNWMEMDDEYERFHQWMNQMENNVKDLHENKPDLQQKQKQLMQGEDIFEEILKKKLSLEHVKERSDAVSQRSIDPRVSNNMMMLTTKYQGLMSAAKGMLQRLNDNAKDHKSYDKAFDDAAHWLAEMDERVQDCNDTSGDWDTIQDRMNGIKQITASMDEGLQLVNNVCDLAEKILPNTSSDGKRIIEQQVTELTNEWEKLNQAISECSTMLEGVQERWNDYEEYYGSLVKWLADTEHTLQMEPEPKAQLVEKKTQLDKYKLVLSDVENHHRLVNELAERVANLEALSENPDVSDSLSDVQSRYDRVRNRAREIVAKLDRAYHDHLDFHEAQQDSEKWLLQTSFKLMSHNSLNVSSMEITQRQLDKHRALIRDIEDYRMTLDMVNKKGRHLAEDNCRVPKMAQQIQSQLRNLEESYLNLQSTAEQIKNRLQDVLQKWQDYKDLLDNDMQFLTGEFTQWMADCDRDVPDNLPEAQRKLENIKAMWERMSGMRQELTNAAHRCENLGGSMENLSEEEAQQESNVNQQAEKVEDKFKEANAELEKRMDSVRDTIHQWELVDRMRGDLRNWLHSKQEEFQEMEEKPAKLHAEAAEIEIANLQALREEVQAKGPAIDSFLNKYRDLTQHNPSLVDPVMRAVREDWEELLGQIENLLEDRENNLQASRELQEAQNTMDDDLENYVKELERIEKEDVAVQEKSLQLKTELFRKPCRSTQTPNSSAKFGSRRNLLGFGSDDSGDDDDGDDSVFKWPSSRHGPSRSHSRQSLNHSRQSLNHSRQSLNQSRQSQKRGPSSSHHRTFSPNPRSRSRNSRHNQSNDDLKKGAAAALESESEESGYGETYYTMHASSFDNVLENETIDTMRGTPLGLDMTRYSDNDSTVSYITGEFPQANPEDLRNTMTQTPGHARTQTEPDMNDSPRTIHTQTSGLARNMSMQTSRMSIASGRSTGSRGSRADLLRSILMDVKEIKQQRGLNDSPGLSEDSMISNTSVKKNMLQTIQSDVQALKNEGRQGTAGTQTISEQGTQTGIKLFPEGDSVRNSRHGRLRDLMDDVKNLKGGSPDSPNDLRSRQSSRTGTPYERRPLSSVQNRPSPVRFSTPGPATNGPVQNGVPEQNGYDYPQQPYMRSLPVPPNPQPQMNGYPQYPGRMVTQDDINAISDRIQRLQNYQLPPRRTLPQPPPQPPQYIVPVYTAPPRRVRINEFPQTYNDEDGFMSDESEYEGGHAPRRGRRRRNRLDHLDIEDALDEAVKQGHQLKNMSKKMKDSLREDLLDL</sequence>
<dbReference type="SUPFAM" id="SSF46966">
    <property type="entry name" value="Spectrin repeat"/>
    <property type="match status" value="19"/>
</dbReference>
<organism evidence="9 10">
    <name type="scientific">Mytilus coruscus</name>
    <name type="common">Sea mussel</name>
    <dbReference type="NCBI Taxonomy" id="42192"/>
    <lineage>
        <taxon>Eukaryota</taxon>
        <taxon>Metazoa</taxon>
        <taxon>Spiralia</taxon>
        <taxon>Lophotrochozoa</taxon>
        <taxon>Mollusca</taxon>
        <taxon>Bivalvia</taxon>
        <taxon>Autobranchia</taxon>
        <taxon>Pteriomorphia</taxon>
        <taxon>Mytilida</taxon>
        <taxon>Mytiloidea</taxon>
        <taxon>Mytilidae</taxon>
        <taxon>Mytilinae</taxon>
        <taxon>Mytilus</taxon>
    </lineage>
</organism>
<dbReference type="GO" id="GO:0005737">
    <property type="term" value="C:cytoplasm"/>
    <property type="evidence" value="ECO:0007669"/>
    <property type="project" value="TreeGrafter"/>
</dbReference>
<feature type="compositionally biased region" description="Low complexity" evidence="7">
    <location>
        <begin position="2443"/>
        <end position="2456"/>
    </location>
</feature>
<feature type="domain" description="Nesprin-1 spectrin repeats region" evidence="8">
    <location>
        <begin position="1849"/>
        <end position="1937"/>
    </location>
</feature>
<feature type="compositionally biased region" description="Polar residues" evidence="7">
    <location>
        <begin position="2379"/>
        <end position="2389"/>
    </location>
</feature>
<dbReference type="InterPro" id="IPR002017">
    <property type="entry name" value="Spectrin_repeat"/>
</dbReference>
<feature type="region of interest" description="Disordered" evidence="7">
    <location>
        <begin position="2916"/>
        <end position="2937"/>
    </location>
</feature>
<dbReference type="InterPro" id="IPR057057">
    <property type="entry name" value="Spectrin_SYNE1"/>
</dbReference>
<evidence type="ECO:0000256" key="2">
    <source>
        <dbReference type="ARBA" id="ARBA00022692"/>
    </source>
</evidence>
<evidence type="ECO:0000256" key="4">
    <source>
        <dbReference type="ARBA" id="ARBA00022989"/>
    </source>
</evidence>
<evidence type="ECO:0000313" key="10">
    <source>
        <dbReference type="Proteomes" id="UP000507470"/>
    </source>
</evidence>